<feature type="compositionally biased region" description="Low complexity" evidence="1">
    <location>
        <begin position="8"/>
        <end position="25"/>
    </location>
</feature>
<protein>
    <submittedName>
        <fullName evidence="2">Uncharacterized protein</fullName>
    </submittedName>
</protein>
<evidence type="ECO:0000256" key="1">
    <source>
        <dbReference type="SAM" id="MobiDB-lite"/>
    </source>
</evidence>
<feature type="compositionally biased region" description="Low complexity" evidence="1">
    <location>
        <begin position="51"/>
        <end position="81"/>
    </location>
</feature>
<feature type="region of interest" description="Disordered" evidence="1">
    <location>
        <begin position="50"/>
        <end position="81"/>
    </location>
</feature>
<feature type="non-terminal residue" evidence="2">
    <location>
        <position position="1"/>
    </location>
</feature>
<reference evidence="2 3" key="1">
    <citation type="journal article" name="Sci. Rep.">
        <title>Genome-scale phylogenetic analyses confirm Olpidium as the closest living zoosporic fungus to the non-flagellated, terrestrial fungi.</title>
        <authorList>
            <person name="Chang Y."/>
            <person name="Rochon D."/>
            <person name="Sekimoto S."/>
            <person name="Wang Y."/>
            <person name="Chovatia M."/>
            <person name="Sandor L."/>
            <person name="Salamov A."/>
            <person name="Grigoriev I.V."/>
            <person name="Stajich J.E."/>
            <person name="Spatafora J.W."/>
        </authorList>
    </citation>
    <scope>NUCLEOTIDE SEQUENCE [LARGE SCALE GENOMIC DNA]</scope>
    <source>
        <strain evidence="2">S191</strain>
    </source>
</reference>
<feature type="region of interest" description="Disordered" evidence="1">
    <location>
        <begin position="307"/>
        <end position="329"/>
    </location>
</feature>
<name>A0A8H7ZPP6_9FUNG</name>
<organism evidence="2 3">
    <name type="scientific">Olpidium bornovanus</name>
    <dbReference type="NCBI Taxonomy" id="278681"/>
    <lineage>
        <taxon>Eukaryota</taxon>
        <taxon>Fungi</taxon>
        <taxon>Fungi incertae sedis</taxon>
        <taxon>Olpidiomycota</taxon>
        <taxon>Olpidiomycotina</taxon>
        <taxon>Olpidiomycetes</taxon>
        <taxon>Olpidiales</taxon>
        <taxon>Olpidiaceae</taxon>
        <taxon>Olpidium</taxon>
    </lineage>
</organism>
<dbReference type="EMBL" id="JAEFCI010011096">
    <property type="protein sequence ID" value="KAG5456827.1"/>
    <property type="molecule type" value="Genomic_DNA"/>
</dbReference>
<proteinExistence type="predicted"/>
<feature type="region of interest" description="Disordered" evidence="1">
    <location>
        <begin position="219"/>
        <end position="292"/>
    </location>
</feature>
<feature type="compositionally biased region" description="Polar residues" evidence="1">
    <location>
        <begin position="222"/>
        <end position="232"/>
    </location>
</feature>
<dbReference type="AlphaFoldDB" id="A0A8H7ZPP6"/>
<dbReference type="Proteomes" id="UP000673691">
    <property type="component" value="Unassembled WGS sequence"/>
</dbReference>
<comment type="caution">
    <text evidence="2">The sequence shown here is derived from an EMBL/GenBank/DDBJ whole genome shotgun (WGS) entry which is preliminary data.</text>
</comment>
<accession>A0A8H7ZPP6</accession>
<feature type="region of interest" description="Disordered" evidence="1">
    <location>
        <begin position="1"/>
        <end position="25"/>
    </location>
</feature>
<gene>
    <name evidence="2" type="ORF">BJ554DRAFT_3321</name>
</gene>
<sequence length="406" mass="43187">LRPPAPLPTFRRALARPPARPVGLPGLLLRLPLRPQMADPLLSKIRRHLNPGAAASPPSGPVHAGGSSSAPHVTPSAASNAASPTFAGVSNLASPAGAPGFPLQQPLLSPIPNLFGLVDPAAFPTTSSGPARAASSLLSPSSFVNQQYSLYGHSQPPRALNHYRPVTTQPFQDHAPGLQPSKLHPSYVYGPTLLEQHQQQQPQLLDDLHEGWRQLRWRKAANLQSSPPTSSRGAPATNDQRKRGASSAFAQLGGKAFAPVPRGLEANDATRTPEGHSEDVPAADETAERGDAPDLLSNIREVTHFASRTDLQKQLPERDYSANSESSLSDRFLSESGSSVTHSLGWSSPSCGSRSQALDYGSSNLSMVTATTTSSWDGHEHDFDKKATSSVQEMLEELEAYLYGGV</sequence>
<keyword evidence="3" id="KW-1185">Reference proteome</keyword>
<evidence type="ECO:0000313" key="3">
    <source>
        <dbReference type="Proteomes" id="UP000673691"/>
    </source>
</evidence>
<evidence type="ECO:0000313" key="2">
    <source>
        <dbReference type="EMBL" id="KAG5456827.1"/>
    </source>
</evidence>